<feature type="coiled-coil region" evidence="5">
    <location>
        <begin position="248"/>
        <end position="282"/>
    </location>
</feature>
<dbReference type="PANTHER" id="PTHR12630:SF1">
    <property type="entry name" value="GLUCOSIDASE 2 SUBUNIT BETA"/>
    <property type="match status" value="1"/>
</dbReference>
<keyword evidence="3" id="KW-0256">Endoplasmic reticulum</keyword>
<feature type="signal peptide" evidence="6">
    <location>
        <begin position="1"/>
        <end position="18"/>
    </location>
</feature>
<dbReference type="GO" id="GO:0017177">
    <property type="term" value="C:glucosidase II complex"/>
    <property type="evidence" value="ECO:0007669"/>
    <property type="project" value="TreeGrafter"/>
</dbReference>
<feature type="coiled-coil region" evidence="5">
    <location>
        <begin position="162"/>
        <end position="222"/>
    </location>
</feature>
<evidence type="ECO:0000256" key="1">
    <source>
        <dbReference type="ARBA" id="ARBA00022387"/>
    </source>
</evidence>
<dbReference type="InterPro" id="IPR009011">
    <property type="entry name" value="Man6P_isomerase_rcpt-bd_dom_sf"/>
</dbReference>
<dbReference type="InterPro" id="IPR044865">
    <property type="entry name" value="MRH_dom"/>
</dbReference>
<dbReference type="InterPro" id="IPR028146">
    <property type="entry name" value="PRKCSH_N"/>
</dbReference>
<dbReference type="SUPFAM" id="SSF50911">
    <property type="entry name" value="Mannose 6-phosphate receptor domain"/>
    <property type="match status" value="1"/>
</dbReference>
<comment type="caution">
    <text evidence="8">The sequence shown here is derived from an EMBL/GenBank/DDBJ whole genome shotgun (WGS) entry which is preliminary data.</text>
</comment>
<evidence type="ECO:0000256" key="5">
    <source>
        <dbReference type="SAM" id="Coils"/>
    </source>
</evidence>
<sequence length="562" mass="62313">MQQTGLSVLLSASTLVVAAAGNSGLPRGVGPEFAKYYSTKESFTCIGHPSISLKPSQINDNSCDCPDGSDEPGTAACSGLNPLSPPQPLPASFTGTTNTTNVLPGFWCENAGHIGSYVPFVYVNDGVCDYDLCCDGTEEYAHVGGVKCEDRCGVIGKEHRKLEEARTQAKEKAAKRRRTMAKEARELRRRVEARITSLEQEIQGLQEKKDELEKKYYEVEQSERGKVVKTEGQGGKLGVLVGLAKTRISELRESLSKVLDQRDELQSRVDELEEILKKFKEEYNPNFNDEGVKAAVKGWEDYAARVADATPSDLAESDLVEIVKEDGESSGINWKEFDEAETTDTDILYNVEAYLPESIRSFVHGKLNNLRVWLIENGIVADNSSPNSESVLVTAAREAFQAVADDLSKKERTLGEEKQDLETDYGADDIFRVLKDKCVSTDSGEYEYEVCWLGKTSQKSKKGHSSTNMGKFARIDMEMADDEERIDGKSLGKGPRLVMRYENGQSCWNGPHRRTDVWLGCAETDEIWRVSEAEKCVYKMEVGTPAACEDVHEPGVRTKDEL</sequence>
<dbReference type="EMBL" id="MU032351">
    <property type="protein sequence ID" value="KAF3761264.1"/>
    <property type="molecule type" value="Genomic_DNA"/>
</dbReference>
<dbReference type="RefSeq" id="XP_040772243.1">
    <property type="nucleotide sequence ID" value="XM_040917748.1"/>
</dbReference>
<reference evidence="8" key="1">
    <citation type="journal article" date="2020" name="Phytopathology">
        <title>Genome sequence of the chestnut blight fungus Cryphonectria parasitica EP155: A fundamental resource for an archetypical invasive plant pathogen.</title>
        <authorList>
            <person name="Crouch J.A."/>
            <person name="Dawe A."/>
            <person name="Aerts A."/>
            <person name="Barry K."/>
            <person name="Churchill A.C.L."/>
            <person name="Grimwood J."/>
            <person name="Hillman B."/>
            <person name="Milgroom M.G."/>
            <person name="Pangilinan J."/>
            <person name="Smith M."/>
            <person name="Salamov A."/>
            <person name="Schmutz J."/>
            <person name="Yadav J."/>
            <person name="Grigoriev I.V."/>
            <person name="Nuss D."/>
        </authorList>
    </citation>
    <scope>NUCLEOTIDE SEQUENCE</scope>
    <source>
        <strain evidence="8">EP155</strain>
    </source>
</reference>
<keyword evidence="2 6" id="KW-0732">Signal</keyword>
<dbReference type="Gene3D" id="2.70.130.10">
    <property type="entry name" value="Mannose-6-phosphate receptor binding domain"/>
    <property type="match status" value="1"/>
</dbReference>
<feature type="chain" id="PRO_5040137540" description="Glucosidase 2 subunit beta" evidence="6">
    <location>
        <begin position="19"/>
        <end position="562"/>
    </location>
</feature>
<dbReference type="Gene3D" id="1.10.287.1490">
    <property type="match status" value="1"/>
</dbReference>
<gene>
    <name evidence="8" type="ORF">M406DRAFT_265615</name>
</gene>
<evidence type="ECO:0000313" key="8">
    <source>
        <dbReference type="EMBL" id="KAF3761264.1"/>
    </source>
</evidence>
<evidence type="ECO:0000313" key="9">
    <source>
        <dbReference type="Proteomes" id="UP000803844"/>
    </source>
</evidence>
<evidence type="ECO:0000256" key="6">
    <source>
        <dbReference type="SAM" id="SignalP"/>
    </source>
</evidence>
<accession>A0A9P4XUK6</accession>
<dbReference type="Proteomes" id="UP000803844">
    <property type="component" value="Unassembled WGS sequence"/>
</dbReference>
<evidence type="ECO:0000256" key="2">
    <source>
        <dbReference type="ARBA" id="ARBA00022729"/>
    </source>
</evidence>
<keyword evidence="5" id="KW-0175">Coiled coil</keyword>
<organism evidence="8 9">
    <name type="scientific">Cryphonectria parasitica (strain ATCC 38755 / EP155)</name>
    <dbReference type="NCBI Taxonomy" id="660469"/>
    <lineage>
        <taxon>Eukaryota</taxon>
        <taxon>Fungi</taxon>
        <taxon>Dikarya</taxon>
        <taxon>Ascomycota</taxon>
        <taxon>Pezizomycotina</taxon>
        <taxon>Sordariomycetes</taxon>
        <taxon>Sordariomycetidae</taxon>
        <taxon>Diaporthales</taxon>
        <taxon>Cryphonectriaceae</taxon>
        <taxon>Cryphonectria-Endothia species complex</taxon>
        <taxon>Cryphonectria</taxon>
    </lineage>
</organism>
<dbReference type="InterPro" id="IPR039794">
    <property type="entry name" value="Gtb1-like"/>
</dbReference>
<protein>
    <recommendedName>
        <fullName evidence="1">Glucosidase 2 subunit beta</fullName>
    </recommendedName>
</protein>
<evidence type="ECO:0000256" key="4">
    <source>
        <dbReference type="ARBA" id="ARBA00023157"/>
    </source>
</evidence>
<name>A0A9P4XUK6_CRYP1</name>
<proteinExistence type="predicted"/>
<evidence type="ECO:0000256" key="3">
    <source>
        <dbReference type="ARBA" id="ARBA00022824"/>
    </source>
</evidence>
<keyword evidence="4" id="KW-1015">Disulfide bond</keyword>
<feature type="domain" description="MRH" evidence="7">
    <location>
        <begin position="436"/>
        <end position="550"/>
    </location>
</feature>
<dbReference type="Pfam" id="PF12999">
    <property type="entry name" value="PRKCSH-like"/>
    <property type="match status" value="2"/>
</dbReference>
<dbReference type="GO" id="GO:0006491">
    <property type="term" value="P:N-glycan processing"/>
    <property type="evidence" value="ECO:0007669"/>
    <property type="project" value="TreeGrafter"/>
</dbReference>
<dbReference type="PANTHER" id="PTHR12630">
    <property type="entry name" value="N-LINKED OLIGOSACCHARIDE PROCESSING"/>
    <property type="match status" value="1"/>
</dbReference>
<dbReference type="GeneID" id="63834877"/>
<keyword evidence="9" id="KW-1185">Reference proteome</keyword>
<dbReference type="InterPro" id="IPR036607">
    <property type="entry name" value="PRKCSH"/>
</dbReference>
<dbReference type="PROSITE" id="PS51914">
    <property type="entry name" value="MRH"/>
    <property type="match status" value="1"/>
</dbReference>
<evidence type="ECO:0000259" key="7">
    <source>
        <dbReference type="PROSITE" id="PS51914"/>
    </source>
</evidence>
<dbReference type="OrthoDB" id="28322at2759"/>
<dbReference type="AlphaFoldDB" id="A0A9P4XUK6"/>
<dbReference type="Pfam" id="PF13015">
    <property type="entry name" value="PRKCSH_1"/>
    <property type="match status" value="1"/>
</dbReference>